<gene>
    <name evidence="1" type="ORF">SSLN_LOCUS9161</name>
</gene>
<proteinExistence type="predicted"/>
<evidence type="ECO:0000313" key="2">
    <source>
        <dbReference type="Proteomes" id="UP000275846"/>
    </source>
</evidence>
<keyword evidence="2" id="KW-1185">Reference proteome</keyword>
<protein>
    <submittedName>
        <fullName evidence="1 3">Uncharacterized protein</fullName>
    </submittedName>
</protein>
<evidence type="ECO:0000313" key="3">
    <source>
        <dbReference type="WBParaSite" id="SSLN_0000951001-mRNA-1"/>
    </source>
</evidence>
<dbReference type="WBParaSite" id="SSLN_0000951001-mRNA-1">
    <property type="protein sequence ID" value="SSLN_0000951001-mRNA-1"/>
    <property type="gene ID" value="SSLN_0000951001"/>
</dbReference>
<dbReference type="Proteomes" id="UP000275846">
    <property type="component" value="Unassembled WGS sequence"/>
</dbReference>
<reference evidence="1 2" key="2">
    <citation type="submission" date="2018-11" db="EMBL/GenBank/DDBJ databases">
        <authorList>
            <consortium name="Pathogen Informatics"/>
        </authorList>
    </citation>
    <scope>NUCLEOTIDE SEQUENCE [LARGE SCALE GENOMIC DNA]</scope>
    <source>
        <strain evidence="1 2">NST_G2</strain>
    </source>
</reference>
<sequence>MLQLHVDKLPVSATVSDDGFEFESETSSELSSCPSDHIYFFSTTSWDSHFRLYWQHLCCRDGGECSFGRLLLVPISHLWLFADGLCPAATPRATVMTGGLNQLRVAGVMYASTPPHSRPPSYLSTPLSPPIFPLDLSSSLSILLLSFPLPLPSPFPPPARSKQSYGEGDMQLISINLLLTEKSQLHKAYVYGPTTANKRAFYRSHRLIHQWLREMQDAWIAHKAEEIQAAYGRTLLIEKTQILKRWSEHFPSVPNEPSTISGTAINRLPEVEPNADLDLLPSFQETIRAMQKLSSWKAPGSDAIPAEI</sequence>
<name>A0A183SY63_SCHSO</name>
<organism evidence="3">
    <name type="scientific">Schistocephalus solidus</name>
    <name type="common">Tapeworm</name>
    <dbReference type="NCBI Taxonomy" id="70667"/>
    <lineage>
        <taxon>Eukaryota</taxon>
        <taxon>Metazoa</taxon>
        <taxon>Spiralia</taxon>
        <taxon>Lophotrochozoa</taxon>
        <taxon>Platyhelminthes</taxon>
        <taxon>Cestoda</taxon>
        <taxon>Eucestoda</taxon>
        <taxon>Diphyllobothriidea</taxon>
        <taxon>Diphyllobothriidae</taxon>
        <taxon>Schistocephalus</taxon>
    </lineage>
</organism>
<evidence type="ECO:0000313" key="1">
    <source>
        <dbReference type="EMBL" id="VDL95546.1"/>
    </source>
</evidence>
<accession>A0A183SY63</accession>
<dbReference type="AlphaFoldDB" id="A0A183SY63"/>
<reference evidence="3" key="1">
    <citation type="submission" date="2016-06" db="UniProtKB">
        <authorList>
            <consortium name="WormBaseParasite"/>
        </authorList>
    </citation>
    <scope>IDENTIFICATION</scope>
</reference>
<dbReference type="EMBL" id="UYSU01035072">
    <property type="protein sequence ID" value="VDL95546.1"/>
    <property type="molecule type" value="Genomic_DNA"/>
</dbReference>